<accession>A0A1J1J4A3</accession>
<evidence type="ECO:0000313" key="1">
    <source>
        <dbReference type="EMBL" id="CRL07237.1"/>
    </source>
</evidence>
<reference evidence="1 2" key="1">
    <citation type="submission" date="2015-04" db="EMBL/GenBank/DDBJ databases">
        <authorList>
            <person name="Syromyatnikov M.Y."/>
            <person name="Popov V.N."/>
        </authorList>
    </citation>
    <scope>NUCLEOTIDE SEQUENCE [LARGE SCALE GENOMIC DNA]</scope>
</reference>
<dbReference type="AlphaFoldDB" id="A0A1J1J4A3"/>
<dbReference type="EMBL" id="CVRI01000070">
    <property type="protein sequence ID" value="CRL07237.1"/>
    <property type="molecule type" value="Genomic_DNA"/>
</dbReference>
<dbReference type="Proteomes" id="UP000183832">
    <property type="component" value="Unassembled WGS sequence"/>
</dbReference>
<keyword evidence="2" id="KW-1185">Reference proteome</keyword>
<evidence type="ECO:0000313" key="2">
    <source>
        <dbReference type="Proteomes" id="UP000183832"/>
    </source>
</evidence>
<organism evidence="1 2">
    <name type="scientific">Clunio marinus</name>
    <dbReference type="NCBI Taxonomy" id="568069"/>
    <lineage>
        <taxon>Eukaryota</taxon>
        <taxon>Metazoa</taxon>
        <taxon>Ecdysozoa</taxon>
        <taxon>Arthropoda</taxon>
        <taxon>Hexapoda</taxon>
        <taxon>Insecta</taxon>
        <taxon>Pterygota</taxon>
        <taxon>Neoptera</taxon>
        <taxon>Endopterygota</taxon>
        <taxon>Diptera</taxon>
        <taxon>Nematocera</taxon>
        <taxon>Chironomoidea</taxon>
        <taxon>Chironomidae</taxon>
        <taxon>Clunio</taxon>
    </lineage>
</organism>
<gene>
    <name evidence="1" type="ORF">CLUMA_CG020217</name>
</gene>
<name>A0A1J1J4A3_9DIPT</name>
<protein>
    <submittedName>
        <fullName evidence="1">CLUMA_CG020217, isoform A</fullName>
    </submittedName>
</protein>
<sequence>MKMRKCKGLKPYFAETSQTLSLLHVNWLQRFSCSTEKKIKMSMTNDKMSFKYITHRIIKLLFSKHAKFIVGLMGKLLHLTGSIHLNCKVIKVEKKNQSSDFSKNNPFILKSRLNQHFSKMQKSIYLTIKESRKERNGYLEKH</sequence>
<proteinExistence type="predicted"/>